<dbReference type="EMBL" id="NCVQ01000002">
    <property type="protein sequence ID" value="PWZ44130.1"/>
    <property type="molecule type" value="Genomic_DNA"/>
</dbReference>
<evidence type="ECO:0000256" key="1">
    <source>
        <dbReference type="SAM" id="MobiDB-lite"/>
    </source>
</evidence>
<feature type="region of interest" description="Disordered" evidence="1">
    <location>
        <begin position="37"/>
        <end position="87"/>
    </location>
</feature>
<name>A0A3L6G6U7_MAIZE</name>
<reference evidence="2" key="1">
    <citation type="journal article" date="2018" name="Nat. Genet.">
        <title>Extensive intraspecific gene order and gene structural variations between Mo17 and other maize genomes.</title>
        <authorList>
            <person name="Sun S."/>
            <person name="Zhou Y."/>
            <person name="Chen J."/>
            <person name="Shi J."/>
            <person name="Zhao H."/>
            <person name="Zhao H."/>
            <person name="Song W."/>
            <person name="Zhang M."/>
            <person name="Cui Y."/>
            <person name="Dong X."/>
            <person name="Liu H."/>
            <person name="Ma X."/>
            <person name="Jiao Y."/>
            <person name="Wang B."/>
            <person name="Wei X."/>
            <person name="Stein J.C."/>
            <person name="Glaubitz J.C."/>
            <person name="Lu F."/>
            <person name="Yu G."/>
            <person name="Liang C."/>
            <person name="Fengler K."/>
            <person name="Li B."/>
            <person name="Rafalski A."/>
            <person name="Schnable P.S."/>
            <person name="Ware D.H."/>
            <person name="Buckler E.S."/>
            <person name="Lai J."/>
        </authorList>
    </citation>
    <scope>NUCLEOTIDE SEQUENCE [LARGE SCALE GENOMIC DNA]</scope>
    <source>
        <tissue evidence="2">Seedling</tissue>
    </source>
</reference>
<evidence type="ECO:0000313" key="2">
    <source>
        <dbReference type="EMBL" id="PWZ44130.1"/>
    </source>
</evidence>
<accession>A0A3L6G6U7</accession>
<feature type="region of interest" description="Disordered" evidence="1">
    <location>
        <begin position="123"/>
        <end position="150"/>
    </location>
</feature>
<protein>
    <submittedName>
        <fullName evidence="2">Uncharacterized protein</fullName>
    </submittedName>
</protein>
<feature type="compositionally biased region" description="Acidic residues" evidence="1">
    <location>
        <begin position="63"/>
        <end position="78"/>
    </location>
</feature>
<feature type="compositionally biased region" description="Acidic residues" evidence="1">
    <location>
        <begin position="132"/>
        <end position="150"/>
    </location>
</feature>
<dbReference type="AlphaFoldDB" id="A0A3L6G6U7"/>
<proteinExistence type="predicted"/>
<organism evidence="2">
    <name type="scientific">Zea mays</name>
    <name type="common">Maize</name>
    <dbReference type="NCBI Taxonomy" id="4577"/>
    <lineage>
        <taxon>Eukaryota</taxon>
        <taxon>Viridiplantae</taxon>
        <taxon>Streptophyta</taxon>
        <taxon>Embryophyta</taxon>
        <taxon>Tracheophyta</taxon>
        <taxon>Spermatophyta</taxon>
        <taxon>Magnoliopsida</taxon>
        <taxon>Liliopsida</taxon>
        <taxon>Poales</taxon>
        <taxon>Poaceae</taxon>
        <taxon>PACMAD clade</taxon>
        <taxon>Panicoideae</taxon>
        <taxon>Andropogonodae</taxon>
        <taxon>Andropogoneae</taxon>
        <taxon>Tripsacinae</taxon>
        <taxon>Zea</taxon>
    </lineage>
</organism>
<gene>
    <name evidence="2" type="ORF">Zm00014a_021901</name>
</gene>
<dbReference type="ExpressionAtlas" id="A0A3L6G6U7">
    <property type="expression patterns" value="baseline and differential"/>
</dbReference>
<sequence>MIKTLRLQVSIRLLSLLHNEEAKNLLRNAHELIERSKKQEALSRSELSIEYNDADQVGPNNSDSEDVDDEEEEEELEGYDSPPMADDIHEFTLDAFGEGFSNGYLEEVLRSLPLQEDGQKKLCDAPINADASDGEFEIYEQPSDDEDSDG</sequence>
<dbReference type="Proteomes" id="UP000251960">
    <property type="component" value="Chromosome 10"/>
</dbReference>
<comment type="caution">
    <text evidence="2">The sequence shown here is derived from an EMBL/GenBank/DDBJ whole genome shotgun (WGS) entry which is preliminary data.</text>
</comment>